<sequence length="63" mass="6303">MALDLTKTAVIFAALIAVGVGGLAASGVMATGTVLMMVLPSTVVFGLICLALGVQYGEYRAAN</sequence>
<comment type="caution">
    <text evidence="2">The sequence shown here is derived from an EMBL/GenBank/DDBJ whole genome shotgun (WGS) entry which is preliminary data.</text>
</comment>
<dbReference type="EMBL" id="JBHSKX010000001">
    <property type="protein sequence ID" value="MFC5365810.1"/>
    <property type="molecule type" value="Genomic_DNA"/>
</dbReference>
<keyword evidence="1" id="KW-0812">Transmembrane</keyword>
<protein>
    <submittedName>
        <fullName evidence="2">Uncharacterized protein</fullName>
    </submittedName>
</protein>
<organism evidence="2 3">
    <name type="scientific">Salinirubrum litoreum</name>
    <dbReference type="NCBI Taxonomy" id="1126234"/>
    <lineage>
        <taxon>Archaea</taxon>
        <taxon>Methanobacteriati</taxon>
        <taxon>Methanobacteriota</taxon>
        <taxon>Stenosarchaea group</taxon>
        <taxon>Halobacteria</taxon>
        <taxon>Halobacteriales</taxon>
        <taxon>Haloferacaceae</taxon>
        <taxon>Salinirubrum</taxon>
    </lineage>
</organism>
<dbReference type="RefSeq" id="WP_227228882.1">
    <property type="nucleotide sequence ID" value="NZ_JAJCVJ010000001.1"/>
</dbReference>
<evidence type="ECO:0000313" key="3">
    <source>
        <dbReference type="Proteomes" id="UP001596201"/>
    </source>
</evidence>
<dbReference type="Pfam" id="PF24020">
    <property type="entry name" value="DUF7333"/>
    <property type="match status" value="1"/>
</dbReference>
<name>A0ABD5R737_9EURY</name>
<dbReference type="InterPro" id="IPR055757">
    <property type="entry name" value="DUF7333"/>
</dbReference>
<dbReference type="Proteomes" id="UP001596201">
    <property type="component" value="Unassembled WGS sequence"/>
</dbReference>
<evidence type="ECO:0000256" key="1">
    <source>
        <dbReference type="SAM" id="Phobius"/>
    </source>
</evidence>
<keyword evidence="3" id="KW-1185">Reference proteome</keyword>
<keyword evidence="1" id="KW-0472">Membrane</keyword>
<dbReference type="AlphaFoldDB" id="A0ABD5R737"/>
<gene>
    <name evidence="2" type="ORF">ACFPJ5_02590</name>
</gene>
<accession>A0ABD5R737</accession>
<keyword evidence="1" id="KW-1133">Transmembrane helix</keyword>
<feature type="transmembrane region" description="Helical" evidence="1">
    <location>
        <begin position="34"/>
        <end position="54"/>
    </location>
</feature>
<reference evidence="2 3" key="1">
    <citation type="journal article" date="2019" name="Int. J. Syst. Evol. Microbiol.">
        <title>The Global Catalogue of Microorganisms (GCM) 10K type strain sequencing project: providing services to taxonomists for standard genome sequencing and annotation.</title>
        <authorList>
            <consortium name="The Broad Institute Genomics Platform"/>
            <consortium name="The Broad Institute Genome Sequencing Center for Infectious Disease"/>
            <person name="Wu L."/>
            <person name="Ma J."/>
        </authorList>
    </citation>
    <scope>NUCLEOTIDE SEQUENCE [LARGE SCALE GENOMIC DNA]</scope>
    <source>
        <strain evidence="2 3">CGMCC 1.12237</strain>
    </source>
</reference>
<proteinExistence type="predicted"/>
<evidence type="ECO:0000313" key="2">
    <source>
        <dbReference type="EMBL" id="MFC5365810.1"/>
    </source>
</evidence>